<evidence type="ECO:0000256" key="3">
    <source>
        <dbReference type="ARBA" id="ARBA00022679"/>
    </source>
</evidence>
<accession>A0ABT7QHD5</accession>
<keyword evidence="4" id="KW-0547">Nucleotide-binding</keyword>
<comment type="catalytic activity">
    <reaction evidence="1">
        <text>ATP + protein L-histidine = ADP + protein N-phospho-L-histidine.</text>
        <dbReference type="EC" id="2.7.13.3"/>
    </reaction>
</comment>
<proteinExistence type="predicted"/>
<organism evidence="9 10">
    <name type="scientific">Aeromonas piscicola</name>
    <dbReference type="NCBI Taxonomy" id="600645"/>
    <lineage>
        <taxon>Bacteria</taxon>
        <taxon>Pseudomonadati</taxon>
        <taxon>Pseudomonadota</taxon>
        <taxon>Gammaproteobacteria</taxon>
        <taxon>Aeromonadales</taxon>
        <taxon>Aeromonadaceae</taxon>
        <taxon>Aeromonas</taxon>
    </lineage>
</organism>
<evidence type="ECO:0000256" key="6">
    <source>
        <dbReference type="ARBA" id="ARBA00022840"/>
    </source>
</evidence>
<dbReference type="InterPro" id="IPR036890">
    <property type="entry name" value="HATPase_C_sf"/>
</dbReference>
<protein>
    <recommendedName>
        <fullName evidence="2">histidine kinase</fullName>
        <ecNumber evidence="2">2.7.13.3</ecNumber>
    </recommendedName>
</protein>
<comment type="caution">
    <text evidence="9">The sequence shown here is derived from an EMBL/GenBank/DDBJ whole genome shotgun (WGS) entry which is preliminary data.</text>
</comment>
<evidence type="ECO:0000256" key="1">
    <source>
        <dbReference type="ARBA" id="ARBA00000085"/>
    </source>
</evidence>
<evidence type="ECO:0000256" key="2">
    <source>
        <dbReference type="ARBA" id="ARBA00012438"/>
    </source>
</evidence>
<feature type="domain" description="Histidine kinase" evidence="8">
    <location>
        <begin position="1"/>
        <end position="97"/>
    </location>
</feature>
<evidence type="ECO:0000313" key="10">
    <source>
        <dbReference type="Proteomes" id="UP001168109"/>
    </source>
</evidence>
<dbReference type="Proteomes" id="UP001168109">
    <property type="component" value="Unassembled WGS sequence"/>
</dbReference>
<keyword evidence="7" id="KW-0902">Two-component regulatory system</keyword>
<dbReference type="GO" id="GO:0005524">
    <property type="term" value="F:ATP binding"/>
    <property type="evidence" value="ECO:0007669"/>
    <property type="project" value="UniProtKB-KW"/>
</dbReference>
<dbReference type="PANTHER" id="PTHR42878:SF7">
    <property type="entry name" value="SENSOR HISTIDINE KINASE GLRK"/>
    <property type="match status" value="1"/>
</dbReference>
<keyword evidence="5" id="KW-0418">Kinase</keyword>
<dbReference type="SUPFAM" id="SSF55874">
    <property type="entry name" value="ATPase domain of HSP90 chaperone/DNA topoisomerase II/histidine kinase"/>
    <property type="match status" value="1"/>
</dbReference>
<dbReference type="Gene3D" id="3.30.565.10">
    <property type="entry name" value="Histidine kinase-like ATPase, C-terminal domain"/>
    <property type="match status" value="1"/>
</dbReference>
<dbReference type="EC" id="2.7.13.3" evidence="2"/>
<dbReference type="InterPro" id="IPR004358">
    <property type="entry name" value="Sig_transdc_His_kin-like_C"/>
</dbReference>
<dbReference type="PANTHER" id="PTHR42878">
    <property type="entry name" value="TWO-COMPONENT HISTIDINE KINASE"/>
    <property type="match status" value="1"/>
</dbReference>
<evidence type="ECO:0000313" key="9">
    <source>
        <dbReference type="EMBL" id="MDM5133208.1"/>
    </source>
</evidence>
<keyword evidence="10" id="KW-1185">Reference proteome</keyword>
<reference evidence="9" key="1">
    <citation type="submission" date="2024-05" db="EMBL/GenBank/DDBJ databases">
        <title>WGS of Aeromonas isolates.</title>
        <authorList>
            <person name="Lee H."/>
        </authorList>
    </citation>
    <scope>NUCLEOTIDE SEQUENCE</scope>
    <source>
        <strain evidence="9">LP308</strain>
    </source>
</reference>
<keyword evidence="3" id="KW-0808">Transferase</keyword>
<dbReference type="PRINTS" id="PR00344">
    <property type="entry name" value="BCTRLSENSOR"/>
</dbReference>
<dbReference type="InterPro" id="IPR005467">
    <property type="entry name" value="His_kinase_dom"/>
</dbReference>
<evidence type="ECO:0000259" key="8">
    <source>
        <dbReference type="PROSITE" id="PS50109"/>
    </source>
</evidence>
<dbReference type="EMBL" id="JAOPLU010000009">
    <property type="protein sequence ID" value="MDM5133208.1"/>
    <property type="molecule type" value="Genomic_DNA"/>
</dbReference>
<dbReference type="InterPro" id="IPR050351">
    <property type="entry name" value="BphY/WalK/GraS-like"/>
</dbReference>
<evidence type="ECO:0000256" key="4">
    <source>
        <dbReference type="ARBA" id="ARBA00022741"/>
    </source>
</evidence>
<evidence type="ECO:0000256" key="7">
    <source>
        <dbReference type="ARBA" id="ARBA00023012"/>
    </source>
</evidence>
<gene>
    <name evidence="9" type="ORF">OB962_19750</name>
</gene>
<dbReference type="InterPro" id="IPR003594">
    <property type="entry name" value="HATPase_dom"/>
</dbReference>
<name>A0ABT7QHD5_9GAMM</name>
<keyword evidence="6 9" id="KW-0067">ATP-binding</keyword>
<evidence type="ECO:0000256" key="5">
    <source>
        <dbReference type="ARBA" id="ARBA00022777"/>
    </source>
</evidence>
<sequence length="97" mass="10081">MLRNTLRFSQAAQVITLTLQRQGAEFVIAVADQGMGVDESKLSSILDPFVRIGSPAAGKGYGLGLAITRKAIKAQGGGVEASNGEQDDLVTSLHLPG</sequence>
<dbReference type="PROSITE" id="PS50109">
    <property type="entry name" value="HIS_KIN"/>
    <property type="match status" value="1"/>
</dbReference>
<dbReference type="Pfam" id="PF02518">
    <property type="entry name" value="HATPase_c"/>
    <property type="match status" value="1"/>
</dbReference>